<evidence type="ECO:0000313" key="1">
    <source>
        <dbReference type="EMBL" id="MBB6052652.1"/>
    </source>
</evidence>
<dbReference type="SUPFAM" id="SSF53649">
    <property type="entry name" value="Alkaline phosphatase-like"/>
    <property type="match status" value="1"/>
</dbReference>
<organism evidence="1 2">
    <name type="scientific">Armatimonas rosea</name>
    <dbReference type="NCBI Taxonomy" id="685828"/>
    <lineage>
        <taxon>Bacteria</taxon>
        <taxon>Bacillati</taxon>
        <taxon>Armatimonadota</taxon>
        <taxon>Armatimonadia</taxon>
        <taxon>Armatimonadales</taxon>
        <taxon>Armatimonadaceae</taxon>
        <taxon>Armatimonas</taxon>
    </lineage>
</organism>
<keyword evidence="2" id="KW-1185">Reference proteome</keyword>
<dbReference type="Proteomes" id="UP000520814">
    <property type="component" value="Unassembled WGS sequence"/>
</dbReference>
<proteinExistence type="predicted"/>
<sequence>MSLFGELALALLQAQARPPAVTIDPIRPLAPRKPHFKARAKNVIVLYQVGGPGQMDTFDYKPTLQQLHKKPVPKSFRDALKATRHANVFEGCKDELMASPYKFTQQGSNGMWVSELFPELGKHVDDLCFVHSLQSESNNHAPSSYLFHTGDLNAGKASLGSWITYGLGTENQSLPGYVVLFDAGPLGGAANYQNGFLPPAFQSTKLRDQGLPVLDLTPPQAFAASQADTFAFLKSMNQRHRQGRKETLELDARIASYELAYRMQSAALEVGDIEKEPTHLRRAYGFEHKDPRTVAYARKLLLARRLVERGVRFVEVYDMPDKDGWDAHGELSKNHTPRARWIDQPTAALLTDLKQRGLWDETLVVWASEFGRTPMMQGNDGRQHNAAGFTIWLGGGAVKPQRYGATDELGLMATEKPMTFKDLHATILHILGLDHEKLYFERAGRPERLTGVAGTASVVKELLA</sequence>
<comment type="caution">
    <text evidence="1">The sequence shown here is derived from an EMBL/GenBank/DDBJ whole genome shotgun (WGS) entry which is preliminary data.</text>
</comment>
<evidence type="ECO:0008006" key="3">
    <source>
        <dbReference type="Google" id="ProtNLM"/>
    </source>
</evidence>
<dbReference type="Gene3D" id="3.40.720.10">
    <property type="entry name" value="Alkaline Phosphatase, subunit A"/>
    <property type="match status" value="1"/>
</dbReference>
<dbReference type="Pfam" id="PF07394">
    <property type="entry name" value="DUF1501"/>
    <property type="match status" value="1"/>
</dbReference>
<evidence type="ECO:0000313" key="2">
    <source>
        <dbReference type="Proteomes" id="UP000520814"/>
    </source>
</evidence>
<dbReference type="PANTHER" id="PTHR43737">
    <property type="entry name" value="BLL7424 PROTEIN"/>
    <property type="match status" value="1"/>
</dbReference>
<dbReference type="EMBL" id="JACHGW010000004">
    <property type="protein sequence ID" value="MBB6052652.1"/>
    <property type="molecule type" value="Genomic_DNA"/>
</dbReference>
<dbReference type="AlphaFoldDB" id="A0A7W9W9J2"/>
<accession>A0A7W9W9J2</accession>
<gene>
    <name evidence="1" type="ORF">HNQ39_004473</name>
</gene>
<dbReference type="InterPro" id="IPR017850">
    <property type="entry name" value="Alkaline_phosphatase_core_sf"/>
</dbReference>
<dbReference type="InterPro" id="IPR010869">
    <property type="entry name" value="DUF1501"/>
</dbReference>
<protein>
    <recommendedName>
        <fullName evidence="3">DUF1501 domain-containing protein</fullName>
    </recommendedName>
</protein>
<dbReference type="PANTHER" id="PTHR43737:SF1">
    <property type="entry name" value="DUF1501 DOMAIN-CONTAINING PROTEIN"/>
    <property type="match status" value="1"/>
</dbReference>
<name>A0A7W9W9J2_ARMRO</name>
<reference evidence="1 2" key="1">
    <citation type="submission" date="2020-08" db="EMBL/GenBank/DDBJ databases">
        <title>Genomic Encyclopedia of Type Strains, Phase IV (KMG-IV): sequencing the most valuable type-strain genomes for metagenomic binning, comparative biology and taxonomic classification.</title>
        <authorList>
            <person name="Goeker M."/>
        </authorList>
    </citation>
    <scope>NUCLEOTIDE SEQUENCE [LARGE SCALE GENOMIC DNA]</scope>
    <source>
        <strain evidence="1 2">DSM 23562</strain>
    </source>
</reference>
<dbReference type="RefSeq" id="WP_184202086.1">
    <property type="nucleotide sequence ID" value="NZ_JACHGW010000004.1"/>
</dbReference>